<feature type="signal peptide" evidence="2">
    <location>
        <begin position="1"/>
        <end position="23"/>
    </location>
</feature>
<dbReference type="PANTHER" id="PTHR37841">
    <property type="entry name" value="GLR2918 PROTEIN"/>
    <property type="match status" value="1"/>
</dbReference>
<name>A0A9D1WQS0_9FIRM</name>
<organism evidence="3 4">
    <name type="scientific">Candidatus Anaerotruncus excrementipullorum</name>
    <dbReference type="NCBI Taxonomy" id="2838465"/>
    <lineage>
        <taxon>Bacteria</taxon>
        <taxon>Bacillati</taxon>
        <taxon>Bacillota</taxon>
        <taxon>Clostridia</taxon>
        <taxon>Eubacteriales</taxon>
        <taxon>Oscillospiraceae</taxon>
        <taxon>Anaerotruncus</taxon>
    </lineage>
</organism>
<feature type="compositionally biased region" description="Low complexity" evidence="1">
    <location>
        <begin position="18"/>
        <end position="46"/>
    </location>
</feature>
<dbReference type="EMBL" id="DXES01000094">
    <property type="protein sequence ID" value="HIX65462.1"/>
    <property type="molecule type" value="Genomic_DNA"/>
</dbReference>
<reference evidence="3" key="1">
    <citation type="journal article" date="2021" name="PeerJ">
        <title>Extensive microbial diversity within the chicken gut microbiome revealed by metagenomics and culture.</title>
        <authorList>
            <person name="Gilroy R."/>
            <person name="Ravi A."/>
            <person name="Getino M."/>
            <person name="Pursley I."/>
            <person name="Horton D.L."/>
            <person name="Alikhan N.F."/>
            <person name="Baker D."/>
            <person name="Gharbi K."/>
            <person name="Hall N."/>
            <person name="Watson M."/>
            <person name="Adriaenssens E.M."/>
            <person name="Foster-Nyarko E."/>
            <person name="Jarju S."/>
            <person name="Secka A."/>
            <person name="Antonio M."/>
            <person name="Oren A."/>
            <person name="Chaudhuri R.R."/>
            <person name="La Ragione R."/>
            <person name="Hildebrand F."/>
            <person name="Pallen M.J."/>
        </authorList>
    </citation>
    <scope>NUCLEOTIDE SEQUENCE</scope>
    <source>
        <strain evidence="3">CHK188-5543</strain>
    </source>
</reference>
<comment type="caution">
    <text evidence="3">The sequence shown here is derived from an EMBL/GenBank/DDBJ whole genome shotgun (WGS) entry which is preliminary data.</text>
</comment>
<reference evidence="3" key="2">
    <citation type="submission" date="2021-04" db="EMBL/GenBank/DDBJ databases">
        <authorList>
            <person name="Gilroy R."/>
        </authorList>
    </citation>
    <scope>NUCLEOTIDE SEQUENCE</scope>
    <source>
        <strain evidence="3">CHK188-5543</strain>
    </source>
</reference>
<dbReference type="PANTHER" id="PTHR37841:SF1">
    <property type="entry name" value="DUF3298 DOMAIN-CONTAINING PROTEIN"/>
    <property type="match status" value="1"/>
</dbReference>
<proteinExistence type="predicted"/>
<evidence type="ECO:0000313" key="3">
    <source>
        <dbReference type="EMBL" id="HIX65462.1"/>
    </source>
</evidence>
<protein>
    <submittedName>
        <fullName evidence="3">WG repeat-containing protein</fullName>
    </submittedName>
</protein>
<dbReference type="AlphaFoldDB" id="A0A9D1WQS0"/>
<dbReference type="InterPro" id="IPR032774">
    <property type="entry name" value="WG_beta_rep"/>
</dbReference>
<evidence type="ECO:0000313" key="4">
    <source>
        <dbReference type="Proteomes" id="UP000886800"/>
    </source>
</evidence>
<evidence type="ECO:0000256" key="1">
    <source>
        <dbReference type="SAM" id="MobiDB-lite"/>
    </source>
</evidence>
<gene>
    <name evidence="3" type="ORF">H9736_04365</name>
</gene>
<dbReference type="Pfam" id="PF14903">
    <property type="entry name" value="WG_beta_rep"/>
    <property type="match status" value="3"/>
</dbReference>
<accession>A0A9D1WQS0</accession>
<sequence length="558" mass="60218">MKKLAWLLAFTLLLAGCDQPAQPASGPASSAPASTAGEVSQPSEESQPAEEPEAAPPSSATMAQQAPKPEGLPQAQQGALELPGQLAEAQEGYGLELLTPAQYDATLDSGKGGPRQYLTGDVFVLGLGDGLGEERFAVANPNGKLVTDFVYDGSQDGYWTAYGGWIAMRKDGESGLVDAADGTELLPFEYDTITGVFLGEDTWSDQLVEARKGDETLILAPRTGETVFTLERGDEFYALSDRYVALQDGMLRIYDESFQPVANFVCDRVQLNRGDPADFGDLLGVECNGLWGLTDLEGNFIVNPIYEELGYFKGDYAAVKKDGLWGVINYRGEVVVPLEWEDLILQEDSASVSRSGRWGAITDLDSGELEVPLVYSFVYGFGENGYACFERDGRYGLLDREGNEMLSASYDAPIDTNANLESGYFLVEGDGPLQGAVIGRGGQVLISDDHMFLSGAEGEPYNMVCTPRGKWGYVDRAGQYVIDAKYDNAGPFMPGREVAIVTLDGKVQLIDRQGNPVLSTVFSDIVGYNPETMVCAMEYTAPTGESRVCLARMILPEG</sequence>
<evidence type="ECO:0000256" key="2">
    <source>
        <dbReference type="SAM" id="SignalP"/>
    </source>
</evidence>
<feature type="chain" id="PRO_5039081557" evidence="2">
    <location>
        <begin position="24"/>
        <end position="558"/>
    </location>
</feature>
<keyword evidence="2" id="KW-0732">Signal</keyword>
<dbReference type="Proteomes" id="UP000886800">
    <property type="component" value="Unassembled WGS sequence"/>
</dbReference>
<feature type="region of interest" description="Disordered" evidence="1">
    <location>
        <begin position="18"/>
        <end position="77"/>
    </location>
</feature>
<dbReference type="PROSITE" id="PS51257">
    <property type="entry name" value="PROKAR_LIPOPROTEIN"/>
    <property type="match status" value="1"/>
</dbReference>